<dbReference type="OrthoDB" id="264813at2"/>
<evidence type="ECO:0000313" key="3">
    <source>
        <dbReference type="Proteomes" id="UP000199337"/>
    </source>
</evidence>
<name>A0A1I2R4T7_9FIRM</name>
<dbReference type="EMBL" id="FOOX01000004">
    <property type="protein sequence ID" value="SFG35512.1"/>
    <property type="molecule type" value="Genomic_DNA"/>
</dbReference>
<reference evidence="3" key="1">
    <citation type="submission" date="2016-10" db="EMBL/GenBank/DDBJ databases">
        <authorList>
            <person name="Varghese N."/>
            <person name="Submissions S."/>
        </authorList>
    </citation>
    <scope>NUCLEOTIDE SEQUENCE [LARGE SCALE GENOMIC DNA]</scope>
    <source>
        <strain evidence="3">DSM 17038</strain>
    </source>
</reference>
<gene>
    <name evidence="2" type="ORF">SAMN05660649_01391</name>
</gene>
<keyword evidence="3" id="KW-1185">Reference proteome</keyword>
<dbReference type="RefSeq" id="WP_092470042.1">
    <property type="nucleotide sequence ID" value="NZ_FOOX01000004.1"/>
</dbReference>
<evidence type="ECO:0008006" key="4">
    <source>
        <dbReference type="Google" id="ProtNLM"/>
    </source>
</evidence>
<sequence length="344" mass="37599">MLISKIFVPNLIKKSKLFIPALFGLALLAGVPGLPAAAEQISPAEQENISIAAGTINREYVDTSTVNHPLFVDPLENGNYLVSRVGFQEPSVQEIDPAGRVVWSLDGVQPVSAKRLQNGNTLVADSGVPGLPYVPRVLEVSPTGQVVWEHRFNSLAESPRYAEQLTNGNVLVTLPFMIVELDKQDRVVWSYGSYKPLPSDSAGYLEQPVMAAGLDNGNVLVVDRGLAGGRVLEINRNKQVVWQFGRRQAGAKLETNPEFLAAPSSARRLEDGYTLVTDLNTHRLLEINEQGHITRTRDWSAALQGYPVMNTWQAVPAQEKLLLVLTLTSSQSRILEVATGEISD</sequence>
<feature type="chain" id="PRO_5038795905" description="Arylsulfotransferase (ASST)" evidence="1">
    <location>
        <begin position="38"/>
        <end position="344"/>
    </location>
</feature>
<dbReference type="AlphaFoldDB" id="A0A1I2R4T7"/>
<keyword evidence="1" id="KW-0732">Signal</keyword>
<dbReference type="InterPro" id="IPR011042">
    <property type="entry name" value="6-blade_b-propeller_TolB-like"/>
</dbReference>
<feature type="signal peptide" evidence="1">
    <location>
        <begin position="1"/>
        <end position="37"/>
    </location>
</feature>
<proteinExistence type="predicted"/>
<dbReference type="Proteomes" id="UP000199337">
    <property type="component" value="Unassembled WGS sequence"/>
</dbReference>
<protein>
    <recommendedName>
        <fullName evidence="4">Arylsulfotransferase (ASST)</fullName>
    </recommendedName>
</protein>
<evidence type="ECO:0000256" key="1">
    <source>
        <dbReference type="SAM" id="SignalP"/>
    </source>
</evidence>
<accession>A0A1I2R4T7</accession>
<dbReference type="SUPFAM" id="SSF101898">
    <property type="entry name" value="NHL repeat"/>
    <property type="match status" value="1"/>
</dbReference>
<dbReference type="Gene3D" id="2.120.10.30">
    <property type="entry name" value="TolB, C-terminal domain"/>
    <property type="match status" value="1"/>
</dbReference>
<organism evidence="2 3">
    <name type="scientific">Desulfotruncus arcticus DSM 17038</name>
    <dbReference type="NCBI Taxonomy" id="1121424"/>
    <lineage>
        <taxon>Bacteria</taxon>
        <taxon>Bacillati</taxon>
        <taxon>Bacillota</taxon>
        <taxon>Clostridia</taxon>
        <taxon>Eubacteriales</taxon>
        <taxon>Desulfallaceae</taxon>
        <taxon>Desulfotruncus</taxon>
    </lineage>
</organism>
<dbReference type="STRING" id="341036.SAMN05660649_01391"/>
<evidence type="ECO:0000313" key="2">
    <source>
        <dbReference type="EMBL" id="SFG35512.1"/>
    </source>
</evidence>